<evidence type="ECO:0000313" key="3">
    <source>
        <dbReference type="Proteomes" id="UP000027195"/>
    </source>
</evidence>
<feature type="signal peptide" evidence="1">
    <location>
        <begin position="1"/>
        <end position="18"/>
    </location>
</feature>
<proteinExistence type="predicted"/>
<dbReference type="InParanoid" id="A0A067M1A5"/>
<name>A0A067M1A5_BOTB1</name>
<gene>
    <name evidence="2" type="ORF">BOTBODRAFT_37224</name>
</gene>
<dbReference type="EMBL" id="KL198080">
    <property type="protein sequence ID" value="KDQ09309.1"/>
    <property type="molecule type" value="Genomic_DNA"/>
</dbReference>
<organism evidence="2 3">
    <name type="scientific">Botryobasidium botryosum (strain FD-172 SS1)</name>
    <dbReference type="NCBI Taxonomy" id="930990"/>
    <lineage>
        <taxon>Eukaryota</taxon>
        <taxon>Fungi</taxon>
        <taxon>Dikarya</taxon>
        <taxon>Basidiomycota</taxon>
        <taxon>Agaricomycotina</taxon>
        <taxon>Agaricomycetes</taxon>
        <taxon>Cantharellales</taxon>
        <taxon>Botryobasidiaceae</taxon>
        <taxon>Botryobasidium</taxon>
    </lineage>
</organism>
<keyword evidence="1" id="KW-0732">Signal</keyword>
<dbReference type="Proteomes" id="UP000027195">
    <property type="component" value="Unassembled WGS sequence"/>
</dbReference>
<accession>A0A067M1A5</accession>
<sequence length="245" mass="23574">MRTTFAVSTLLSGLLATAAPLAIRSEAGALLSPLSGLLGGLGGVSNIASAAPLSDNHLGSSSGLLGGLGNMVHLEPHVGGALNGVPLLGGANPESSVPALPLSLDPMSVTAPQVDGLPILNILPTTGALSSTDAQPQSAAVHSRQLAPSNLLGGLDIIKAAGISGTPADLLGGLLGGLEQPAAQKRALEALSQLESIPAGLTGGVLPTGMLGGLPQAAGITGMPTDIVESLLGGLGGGKSGSSIL</sequence>
<dbReference type="HOGENOM" id="CLU_1133430_0_0_1"/>
<feature type="chain" id="PRO_5001640946" evidence="1">
    <location>
        <begin position="19"/>
        <end position="245"/>
    </location>
</feature>
<protein>
    <submittedName>
        <fullName evidence="2">Uncharacterized protein</fullName>
    </submittedName>
</protein>
<reference evidence="3" key="1">
    <citation type="journal article" date="2014" name="Proc. Natl. Acad. Sci. U.S.A.">
        <title>Extensive sampling of basidiomycete genomes demonstrates inadequacy of the white-rot/brown-rot paradigm for wood decay fungi.</title>
        <authorList>
            <person name="Riley R."/>
            <person name="Salamov A.A."/>
            <person name="Brown D.W."/>
            <person name="Nagy L.G."/>
            <person name="Floudas D."/>
            <person name="Held B.W."/>
            <person name="Levasseur A."/>
            <person name="Lombard V."/>
            <person name="Morin E."/>
            <person name="Otillar R."/>
            <person name="Lindquist E.A."/>
            <person name="Sun H."/>
            <person name="LaButti K.M."/>
            <person name="Schmutz J."/>
            <person name="Jabbour D."/>
            <person name="Luo H."/>
            <person name="Baker S.E."/>
            <person name="Pisabarro A.G."/>
            <person name="Walton J.D."/>
            <person name="Blanchette R.A."/>
            <person name="Henrissat B."/>
            <person name="Martin F."/>
            <person name="Cullen D."/>
            <person name="Hibbett D.S."/>
            <person name="Grigoriev I.V."/>
        </authorList>
    </citation>
    <scope>NUCLEOTIDE SEQUENCE [LARGE SCALE GENOMIC DNA]</scope>
    <source>
        <strain evidence="3">FD-172 SS1</strain>
    </source>
</reference>
<evidence type="ECO:0000256" key="1">
    <source>
        <dbReference type="SAM" id="SignalP"/>
    </source>
</evidence>
<keyword evidence="3" id="KW-1185">Reference proteome</keyword>
<dbReference type="AlphaFoldDB" id="A0A067M1A5"/>
<evidence type="ECO:0000313" key="2">
    <source>
        <dbReference type="EMBL" id="KDQ09309.1"/>
    </source>
</evidence>